<dbReference type="InterPro" id="IPR011990">
    <property type="entry name" value="TPR-like_helical_dom_sf"/>
</dbReference>
<sequence>MIKCMKAWIFVTVVLSTPVWSGTLLTRAENSDHLRQLLSTKQCQKCDLSGAGLVLADLSNADLREADLSGVNLSRANLTNANLSGAKLLGASLFGANLGGANLRGADLGSADLRTAYLWNADLQNANLINTLLKGSIGLAASAVTAEEVYKWALEEAQVSNHGVAVDYYNQALILKPDFAPGYLGRAISRYRLGDGSGGIQDAQYAERLFTHQGNLQGSQTSQALIKEIQTPPKSAKQGGGGGGLLSILGSVLQLFLF</sequence>
<accession>A0ABV0J8P0</accession>
<gene>
    <name evidence="2" type="ORF">NC998_12935</name>
</gene>
<dbReference type="Gene3D" id="2.160.20.80">
    <property type="entry name" value="E3 ubiquitin-protein ligase SopA"/>
    <property type="match status" value="1"/>
</dbReference>
<dbReference type="Pfam" id="PF00805">
    <property type="entry name" value="Pentapeptide"/>
    <property type="match status" value="2"/>
</dbReference>
<feature type="chain" id="PRO_5046867993" evidence="1">
    <location>
        <begin position="22"/>
        <end position="258"/>
    </location>
</feature>
<organism evidence="2 3">
    <name type="scientific">Trichocoleus desertorum GB2-A4</name>
    <dbReference type="NCBI Taxonomy" id="2933944"/>
    <lineage>
        <taxon>Bacteria</taxon>
        <taxon>Bacillati</taxon>
        <taxon>Cyanobacteriota</taxon>
        <taxon>Cyanophyceae</taxon>
        <taxon>Leptolyngbyales</taxon>
        <taxon>Trichocoleusaceae</taxon>
        <taxon>Trichocoleus</taxon>
    </lineage>
</organism>
<dbReference type="Proteomes" id="UP001464891">
    <property type="component" value="Unassembled WGS sequence"/>
</dbReference>
<proteinExistence type="predicted"/>
<keyword evidence="3" id="KW-1185">Reference proteome</keyword>
<reference evidence="2 3" key="1">
    <citation type="submission" date="2022-04" db="EMBL/GenBank/DDBJ databases">
        <title>Positive selection, recombination, and allopatry shape intraspecific diversity of widespread and dominant cyanobacteria.</title>
        <authorList>
            <person name="Wei J."/>
            <person name="Shu W."/>
            <person name="Hu C."/>
        </authorList>
    </citation>
    <scope>NUCLEOTIDE SEQUENCE [LARGE SCALE GENOMIC DNA]</scope>
    <source>
        <strain evidence="2 3">GB2-A4</strain>
    </source>
</reference>
<evidence type="ECO:0000313" key="2">
    <source>
        <dbReference type="EMBL" id="MEP0817999.1"/>
    </source>
</evidence>
<protein>
    <submittedName>
        <fullName evidence="2">Pentapeptide repeat-containing protein</fullName>
    </submittedName>
</protein>
<dbReference type="SUPFAM" id="SSF141571">
    <property type="entry name" value="Pentapeptide repeat-like"/>
    <property type="match status" value="1"/>
</dbReference>
<keyword evidence="1" id="KW-0732">Signal</keyword>
<comment type="caution">
    <text evidence="2">The sequence shown here is derived from an EMBL/GenBank/DDBJ whole genome shotgun (WGS) entry which is preliminary data.</text>
</comment>
<dbReference type="PANTHER" id="PTHR14136:SF17">
    <property type="entry name" value="BTB_POZ DOMAIN-CONTAINING PROTEIN KCTD9"/>
    <property type="match status" value="1"/>
</dbReference>
<feature type="signal peptide" evidence="1">
    <location>
        <begin position="1"/>
        <end position="21"/>
    </location>
</feature>
<name>A0ABV0J8P0_9CYAN</name>
<dbReference type="EMBL" id="JAMPKM010000007">
    <property type="protein sequence ID" value="MEP0817999.1"/>
    <property type="molecule type" value="Genomic_DNA"/>
</dbReference>
<evidence type="ECO:0000313" key="3">
    <source>
        <dbReference type="Proteomes" id="UP001464891"/>
    </source>
</evidence>
<dbReference type="InterPro" id="IPR051082">
    <property type="entry name" value="Pentapeptide-BTB/POZ_domain"/>
</dbReference>
<dbReference type="SUPFAM" id="SSF48452">
    <property type="entry name" value="TPR-like"/>
    <property type="match status" value="1"/>
</dbReference>
<dbReference type="PANTHER" id="PTHR14136">
    <property type="entry name" value="BTB_POZ DOMAIN-CONTAINING PROTEIN KCTD9"/>
    <property type="match status" value="1"/>
</dbReference>
<evidence type="ECO:0000256" key="1">
    <source>
        <dbReference type="SAM" id="SignalP"/>
    </source>
</evidence>
<dbReference type="InterPro" id="IPR001646">
    <property type="entry name" value="5peptide_repeat"/>
</dbReference>